<dbReference type="GO" id="GO:0005737">
    <property type="term" value="C:cytoplasm"/>
    <property type="evidence" value="ECO:0007669"/>
    <property type="project" value="UniProtKB-SubCell"/>
</dbReference>
<evidence type="ECO:0000256" key="13">
    <source>
        <dbReference type="PIRSR" id="PIRSR005096-1"/>
    </source>
</evidence>
<dbReference type="PANTHER" id="PTHR10091:SF0">
    <property type="entry name" value="GALACTOSE MUTAROTASE"/>
    <property type="match status" value="1"/>
</dbReference>
<dbReference type="Gene3D" id="2.70.98.10">
    <property type="match status" value="1"/>
</dbReference>
<comment type="subcellular location">
    <subcellularLocation>
        <location evidence="2">Cytoplasm</location>
    </subcellularLocation>
</comment>
<keyword evidence="17" id="KW-1185">Reference proteome</keyword>
<evidence type="ECO:0000256" key="9">
    <source>
        <dbReference type="ARBA" id="ARBA00022553"/>
    </source>
</evidence>
<dbReference type="GO" id="GO:0033499">
    <property type="term" value="P:galactose catabolic process via UDP-galactose, Leloir pathway"/>
    <property type="evidence" value="ECO:0007669"/>
    <property type="project" value="TreeGrafter"/>
</dbReference>
<comment type="similarity">
    <text evidence="4 12">Belongs to the aldose epimerase family.</text>
</comment>
<evidence type="ECO:0000256" key="3">
    <source>
        <dbReference type="ARBA" id="ARBA00005028"/>
    </source>
</evidence>
<dbReference type="InterPro" id="IPR008183">
    <property type="entry name" value="Aldose_1/G6P_1-epimerase"/>
</dbReference>
<feature type="active site" description="Proton acceptor" evidence="13">
    <location>
        <position position="309"/>
    </location>
</feature>
<dbReference type="AlphaFoldDB" id="A0A6C2UC63"/>
<dbReference type="SUPFAM" id="SSF74650">
    <property type="entry name" value="Galactose mutarotase-like"/>
    <property type="match status" value="1"/>
</dbReference>
<evidence type="ECO:0000256" key="4">
    <source>
        <dbReference type="ARBA" id="ARBA00006206"/>
    </source>
</evidence>
<feature type="active site" description="Proton donor" evidence="13">
    <location>
        <position position="177"/>
    </location>
</feature>
<feature type="binding site" evidence="15">
    <location>
        <begin position="81"/>
        <end position="82"/>
    </location>
    <ligand>
        <name>beta-D-galactose</name>
        <dbReference type="ChEBI" id="CHEBI:27667"/>
    </ligand>
</feature>
<dbReference type="GO" id="GO:0006006">
    <property type="term" value="P:glucose metabolic process"/>
    <property type="evidence" value="ECO:0007669"/>
    <property type="project" value="TreeGrafter"/>
</dbReference>
<name>A0A6C2UC63_PONDE</name>
<keyword evidence="11 12" id="KW-0119">Carbohydrate metabolism</keyword>
<dbReference type="Proteomes" id="UP000366872">
    <property type="component" value="Unassembled WGS sequence"/>
</dbReference>
<dbReference type="UniPathway" id="UPA00242"/>
<dbReference type="InterPro" id="IPR011013">
    <property type="entry name" value="Gal_mutarotase_sf_dom"/>
</dbReference>
<dbReference type="PROSITE" id="PS00545">
    <property type="entry name" value="ALDOSE_1_EPIMERASE"/>
    <property type="match status" value="1"/>
</dbReference>
<dbReference type="InterPro" id="IPR015443">
    <property type="entry name" value="Aldose_1-epimerase"/>
</dbReference>
<evidence type="ECO:0000256" key="12">
    <source>
        <dbReference type="PIRNR" id="PIRNR005096"/>
    </source>
</evidence>
<protein>
    <recommendedName>
        <fullName evidence="7 12">Aldose 1-epimerase</fullName>
        <ecNumber evidence="6 12">5.1.3.3</ecNumber>
    </recommendedName>
</protein>
<evidence type="ECO:0000256" key="7">
    <source>
        <dbReference type="ARBA" id="ARBA00014165"/>
    </source>
</evidence>
<reference evidence="16 17" key="1">
    <citation type="submission" date="2019-04" db="EMBL/GenBank/DDBJ databases">
        <authorList>
            <person name="Van Vliet M D."/>
        </authorList>
    </citation>
    <scope>NUCLEOTIDE SEQUENCE [LARGE SCALE GENOMIC DNA]</scope>
    <source>
        <strain evidence="16 17">F1</strain>
    </source>
</reference>
<evidence type="ECO:0000256" key="15">
    <source>
        <dbReference type="PIRSR" id="PIRSR005096-3"/>
    </source>
</evidence>
<dbReference type="GO" id="GO:0004034">
    <property type="term" value="F:aldose 1-epimerase activity"/>
    <property type="evidence" value="ECO:0007669"/>
    <property type="project" value="UniProtKB-EC"/>
</dbReference>
<keyword evidence="8" id="KW-0963">Cytoplasm</keyword>
<evidence type="ECO:0000256" key="11">
    <source>
        <dbReference type="ARBA" id="ARBA00023277"/>
    </source>
</evidence>
<evidence type="ECO:0000256" key="1">
    <source>
        <dbReference type="ARBA" id="ARBA00001614"/>
    </source>
</evidence>
<keyword evidence="10 12" id="KW-0413">Isomerase</keyword>
<feature type="binding site" evidence="14">
    <location>
        <position position="244"/>
    </location>
    <ligand>
        <name>beta-D-galactose</name>
        <dbReference type="ChEBI" id="CHEBI:27667"/>
    </ligand>
</feature>
<dbReference type="CDD" id="cd09019">
    <property type="entry name" value="galactose_mutarotase_like"/>
    <property type="match status" value="1"/>
</dbReference>
<evidence type="ECO:0000256" key="10">
    <source>
        <dbReference type="ARBA" id="ARBA00023235"/>
    </source>
</evidence>
<evidence type="ECO:0000313" key="16">
    <source>
        <dbReference type="EMBL" id="VGO16944.1"/>
    </source>
</evidence>
<dbReference type="InterPro" id="IPR014718">
    <property type="entry name" value="GH-type_carb-bd"/>
</dbReference>
<evidence type="ECO:0000256" key="5">
    <source>
        <dbReference type="ARBA" id="ARBA00011245"/>
    </source>
</evidence>
<dbReference type="InterPro" id="IPR047215">
    <property type="entry name" value="Galactose_mutarotase-like"/>
</dbReference>
<proteinExistence type="inferred from homology"/>
<dbReference type="EC" id="5.1.3.3" evidence="6 12"/>
<dbReference type="EMBL" id="CAAHFG010000004">
    <property type="protein sequence ID" value="VGO16944.1"/>
    <property type="molecule type" value="Genomic_DNA"/>
</dbReference>
<evidence type="ECO:0000256" key="6">
    <source>
        <dbReference type="ARBA" id="ARBA00013185"/>
    </source>
</evidence>
<sequence>MGIVKESFGQTNDGQAVDAFVLENAKGMKAKVINYGATIVSIEAPDKDGKVADVVCGFDDMAGYQSDANPYFGACCGRYANRMAEGKFSIDGVEYTLAVNNGPNGLHGGHIGFDKKVWAAEMVGDTVKMTLVSPDGEEGYPGTLTVELTYSLNDDGGLQLDYSATTDKKTVLNLTNHSYFNLAGAAGGSVHPQLIRINADHYTEVDDDSIPSGRLLPVAGTEMDLIEPTPIGQRIDEVQGLGYDHNYCLNKSAEGELSLAAVATDPESGRSMECWTTEPGVQFYTANYVDHVVGKGGAVYNKQESFCLETQHFPDSPNQPGFPSTLLAPGETYKQTCIYKFGIA</sequence>
<comment type="subunit">
    <text evidence="5">Monomer.</text>
</comment>
<evidence type="ECO:0000313" key="17">
    <source>
        <dbReference type="Proteomes" id="UP000366872"/>
    </source>
</evidence>
<keyword evidence="9" id="KW-0597">Phosphoprotein</keyword>
<dbReference type="NCBIfam" id="NF008277">
    <property type="entry name" value="PRK11055.1"/>
    <property type="match status" value="1"/>
</dbReference>
<gene>
    <name evidence="16" type="primary">mro_5</name>
    <name evidence="16" type="ORF">PDESU_05537</name>
</gene>
<organism evidence="16 17">
    <name type="scientific">Pontiella desulfatans</name>
    <dbReference type="NCBI Taxonomy" id="2750659"/>
    <lineage>
        <taxon>Bacteria</taxon>
        <taxon>Pseudomonadati</taxon>
        <taxon>Kiritimatiellota</taxon>
        <taxon>Kiritimatiellia</taxon>
        <taxon>Kiritimatiellales</taxon>
        <taxon>Pontiellaceae</taxon>
        <taxon>Pontiella</taxon>
    </lineage>
</organism>
<feature type="binding site" evidence="15">
    <location>
        <begin position="177"/>
        <end position="179"/>
    </location>
    <ligand>
        <name>beta-D-galactose</name>
        <dbReference type="ChEBI" id="CHEBI:27667"/>
    </ligand>
</feature>
<dbReference type="InterPro" id="IPR018052">
    <property type="entry name" value="Ald1_epimerase_CS"/>
</dbReference>
<dbReference type="GO" id="GO:0030246">
    <property type="term" value="F:carbohydrate binding"/>
    <property type="evidence" value="ECO:0007669"/>
    <property type="project" value="InterPro"/>
</dbReference>
<evidence type="ECO:0000256" key="8">
    <source>
        <dbReference type="ARBA" id="ARBA00022490"/>
    </source>
</evidence>
<evidence type="ECO:0000256" key="2">
    <source>
        <dbReference type="ARBA" id="ARBA00004496"/>
    </source>
</evidence>
<comment type="pathway">
    <text evidence="3 12">Carbohydrate metabolism; hexose metabolism.</text>
</comment>
<dbReference type="PANTHER" id="PTHR10091">
    <property type="entry name" value="ALDOSE-1-EPIMERASE"/>
    <property type="match status" value="1"/>
</dbReference>
<dbReference type="RefSeq" id="WP_136082454.1">
    <property type="nucleotide sequence ID" value="NZ_CAAHFG010000004.1"/>
</dbReference>
<dbReference type="PIRSF" id="PIRSF005096">
    <property type="entry name" value="GALM"/>
    <property type="match status" value="1"/>
</dbReference>
<accession>A0A6C2UC63</accession>
<comment type="catalytic activity">
    <reaction evidence="1 12">
        <text>alpha-D-glucose = beta-D-glucose</text>
        <dbReference type="Rhea" id="RHEA:10264"/>
        <dbReference type="ChEBI" id="CHEBI:15903"/>
        <dbReference type="ChEBI" id="CHEBI:17925"/>
        <dbReference type="EC" id="5.1.3.3"/>
    </reaction>
</comment>
<dbReference type="FunFam" id="2.70.98.10:FF:000003">
    <property type="entry name" value="Aldose 1-epimerase"/>
    <property type="match status" value="1"/>
</dbReference>
<dbReference type="Pfam" id="PF01263">
    <property type="entry name" value="Aldose_epim"/>
    <property type="match status" value="1"/>
</dbReference>
<evidence type="ECO:0000256" key="14">
    <source>
        <dbReference type="PIRSR" id="PIRSR005096-2"/>
    </source>
</evidence>